<proteinExistence type="predicted"/>
<dbReference type="Pfam" id="PF14529">
    <property type="entry name" value="Exo_endo_phos_2"/>
    <property type="match status" value="1"/>
</dbReference>
<accession>A0A8X6G0Q3</accession>
<gene>
    <name evidence="2" type="primary">AVEN_106231_1</name>
    <name evidence="2" type="ORF">TNCT_87371</name>
</gene>
<evidence type="ECO:0000259" key="1">
    <source>
        <dbReference type="Pfam" id="PF14529"/>
    </source>
</evidence>
<dbReference type="InterPro" id="IPR036691">
    <property type="entry name" value="Endo/exonu/phosph_ase_sf"/>
</dbReference>
<evidence type="ECO:0000313" key="3">
    <source>
        <dbReference type="Proteomes" id="UP000887116"/>
    </source>
</evidence>
<dbReference type="GO" id="GO:0003824">
    <property type="term" value="F:catalytic activity"/>
    <property type="evidence" value="ECO:0007669"/>
    <property type="project" value="InterPro"/>
</dbReference>
<dbReference type="Proteomes" id="UP000887116">
    <property type="component" value="Unassembled WGS sequence"/>
</dbReference>
<dbReference type="AlphaFoldDB" id="A0A8X6G0Q3"/>
<comment type="caution">
    <text evidence="2">The sequence shown here is derived from an EMBL/GenBank/DDBJ whole genome shotgun (WGS) entry which is preliminary data.</text>
</comment>
<dbReference type="InterPro" id="IPR005135">
    <property type="entry name" value="Endo/exonuclease/phosphatase"/>
</dbReference>
<sequence>MPHPPLQAIETTIVILTPPERNPISIISVAIPPKSNKHLFTIDLENLLQTSSNCVVFGNFNFTHNVWNCKVNSNRGVRLLNFAHILNLNIAFPETPTRIGINSANTIDIALIRHFYFPFSIFSLQELSSDYNPVYYK</sequence>
<dbReference type="SUPFAM" id="SSF56219">
    <property type="entry name" value="DNase I-like"/>
    <property type="match status" value="1"/>
</dbReference>
<organism evidence="2 3">
    <name type="scientific">Trichonephila clavata</name>
    <name type="common">Joro spider</name>
    <name type="synonym">Nephila clavata</name>
    <dbReference type="NCBI Taxonomy" id="2740835"/>
    <lineage>
        <taxon>Eukaryota</taxon>
        <taxon>Metazoa</taxon>
        <taxon>Ecdysozoa</taxon>
        <taxon>Arthropoda</taxon>
        <taxon>Chelicerata</taxon>
        <taxon>Arachnida</taxon>
        <taxon>Araneae</taxon>
        <taxon>Araneomorphae</taxon>
        <taxon>Entelegynae</taxon>
        <taxon>Araneoidea</taxon>
        <taxon>Nephilidae</taxon>
        <taxon>Trichonephila</taxon>
    </lineage>
</organism>
<protein>
    <recommendedName>
        <fullName evidence="1">Endonuclease/exonuclease/phosphatase domain-containing protein</fullName>
    </recommendedName>
</protein>
<evidence type="ECO:0000313" key="2">
    <source>
        <dbReference type="EMBL" id="GFQ93955.1"/>
    </source>
</evidence>
<reference evidence="2" key="1">
    <citation type="submission" date="2020-07" db="EMBL/GenBank/DDBJ databases">
        <title>Multicomponent nature underlies the extraordinary mechanical properties of spider dragline silk.</title>
        <authorList>
            <person name="Kono N."/>
            <person name="Nakamura H."/>
            <person name="Mori M."/>
            <person name="Yoshida Y."/>
            <person name="Ohtoshi R."/>
            <person name="Malay A.D."/>
            <person name="Moran D.A.P."/>
            <person name="Tomita M."/>
            <person name="Numata K."/>
            <person name="Arakawa K."/>
        </authorList>
    </citation>
    <scope>NUCLEOTIDE SEQUENCE</scope>
</reference>
<dbReference type="OrthoDB" id="6436752at2759"/>
<feature type="domain" description="Endonuclease/exonuclease/phosphatase" evidence="1">
    <location>
        <begin position="24"/>
        <end position="134"/>
    </location>
</feature>
<name>A0A8X6G0Q3_TRICU</name>
<dbReference type="Gene3D" id="3.60.10.10">
    <property type="entry name" value="Endonuclease/exonuclease/phosphatase"/>
    <property type="match status" value="1"/>
</dbReference>
<dbReference type="EMBL" id="BMAO01034091">
    <property type="protein sequence ID" value="GFQ93955.1"/>
    <property type="molecule type" value="Genomic_DNA"/>
</dbReference>
<keyword evidence="3" id="KW-1185">Reference proteome</keyword>